<dbReference type="InterPro" id="IPR011167">
    <property type="entry name" value="Fe_dep_fumarate_hydratase"/>
</dbReference>
<evidence type="ECO:0000256" key="11">
    <source>
        <dbReference type="ARBA" id="ARBA00023239"/>
    </source>
</evidence>
<dbReference type="EMBL" id="FNWX01000014">
    <property type="protein sequence ID" value="SEH60377.1"/>
    <property type="molecule type" value="Genomic_DNA"/>
</dbReference>
<sequence>MDFIYRDPYPILKDDTVYKKLTSDYVKVEKLGDREILTIDPKGLELLAEEAMADVSFMLRSSHLESLRRIIDDPEATDNDRFVAYNLLQNAAVAVEGALPSCQDTGTAIVMGKKGENVYTGVDDGEYLSKGIFNTYQKRNLRYSQVVPLTMFDEKNSGSNLPAQIDIYAKKGDYYEFLFLTKGGGSANKTFLYQKTKSLLNEKSLEEFIKEKISDLGTAACPPYHLALVIGGTSAEANLAAVKKASAKYYDNLPTEGNEAGQAFRDLEWEAKVQKICQESAIGAQFGGKYLTHDVRVIRLPRHAASCPVGMGVSCSADRNIKGKITKEGIFLEQLEQDPKRFLPVTPPHLEEAVEIDLNKPMPEILAELSKYPIKTRLKLSGTLIVARDIAHAKIKKLLDAGQPMPEYFKNHPIYYAGPAKTPEGMASGSFGPTTAGRMDVYVDEFQSHGGSMIMLAKGNRTADVTNACHKYGGFYLGSIGGPAAILAKDNILSVEVVDFPELGMEAVRKIEVKDFPAFIITDDKGNDFFANLAR</sequence>
<dbReference type="NCBIfam" id="TIGR00723">
    <property type="entry name" value="ttdB_fumA_fumB"/>
    <property type="match status" value="1"/>
</dbReference>
<comment type="similarity">
    <text evidence="4 12">Belongs to the class-I fumarase family.</text>
</comment>
<dbReference type="PROSITE" id="PS00163">
    <property type="entry name" value="FUMARATE_LYASES"/>
    <property type="match status" value="1"/>
</dbReference>
<evidence type="ECO:0000256" key="10">
    <source>
        <dbReference type="ARBA" id="ARBA00023014"/>
    </source>
</evidence>
<dbReference type="Pfam" id="PF05681">
    <property type="entry name" value="Fumerase"/>
    <property type="match status" value="1"/>
</dbReference>
<dbReference type="InterPro" id="IPR036660">
    <property type="entry name" value="Fe-S_hydroAse_TtdB_cat_sf"/>
</dbReference>
<evidence type="ECO:0000256" key="6">
    <source>
        <dbReference type="ARBA" id="ARBA00022485"/>
    </source>
</evidence>
<name>A0A1H6JIW4_9FLAO</name>
<keyword evidence="6 12" id="KW-0004">4Fe-4S</keyword>
<comment type="function">
    <text evidence="12">Catalyzes the reversible hydration of fumarate to (S)-malate.</text>
</comment>
<dbReference type="PIRSF" id="PIRSF001394">
    <property type="entry name" value="Fe_dep_fumar_hy"/>
    <property type="match status" value="1"/>
</dbReference>
<dbReference type="Gene3D" id="3.20.130.10">
    <property type="entry name" value="Fe-S hydro-lyase, tartrate dehydratase beta-type, catalytic domain"/>
    <property type="match status" value="1"/>
</dbReference>
<accession>A0A1H6JIW4</accession>
<dbReference type="AlphaFoldDB" id="A0A1H6JIW4"/>
<reference evidence="16" key="1">
    <citation type="submission" date="2016-10" db="EMBL/GenBank/DDBJ databases">
        <authorList>
            <person name="Varghese N."/>
            <person name="Submissions S."/>
        </authorList>
    </citation>
    <scope>NUCLEOTIDE SEQUENCE [LARGE SCALE GENOMIC DNA]</scope>
    <source>
        <strain evidence="16">DSM 19326</strain>
    </source>
</reference>
<dbReference type="PANTHER" id="PTHR30389:SF0">
    <property type="entry name" value="FUMARATE HYDRATASE CLASS I, AEROBIC"/>
    <property type="match status" value="1"/>
</dbReference>
<evidence type="ECO:0000313" key="15">
    <source>
        <dbReference type="EMBL" id="SEH60377.1"/>
    </source>
</evidence>
<dbReference type="Pfam" id="PF05683">
    <property type="entry name" value="Fumerase_C"/>
    <property type="match status" value="1"/>
</dbReference>
<dbReference type="STRING" id="420404.SAMN05421793_11456"/>
<feature type="domain" description="Fe-S hydro-lyase tartrate dehydratase alpha-type catalytic" evidence="13">
    <location>
        <begin position="48"/>
        <end position="322"/>
    </location>
</feature>
<evidence type="ECO:0000313" key="16">
    <source>
        <dbReference type="Proteomes" id="UP000198555"/>
    </source>
</evidence>
<dbReference type="GO" id="GO:0004333">
    <property type="term" value="F:fumarate hydratase activity"/>
    <property type="evidence" value="ECO:0007669"/>
    <property type="project" value="UniProtKB-UniRule"/>
</dbReference>
<dbReference type="InterPro" id="IPR004646">
    <property type="entry name" value="Fe-S_hydro-lyase_TtdA-typ_cat"/>
</dbReference>
<dbReference type="RefSeq" id="WP_089769637.1">
    <property type="nucleotide sequence ID" value="NZ_DAMACK010000001.1"/>
</dbReference>
<comment type="subunit">
    <text evidence="5 12">Homodimer.</text>
</comment>
<keyword evidence="8 12" id="KW-0479">Metal-binding</keyword>
<dbReference type="GO" id="GO:0006099">
    <property type="term" value="P:tricarboxylic acid cycle"/>
    <property type="evidence" value="ECO:0007669"/>
    <property type="project" value="UniProtKB-KW"/>
</dbReference>
<comment type="pathway">
    <text evidence="3">Carbohydrate metabolism; tricarboxylic acid cycle; (S)-malate from fumarate: step 1/1.</text>
</comment>
<evidence type="ECO:0000256" key="4">
    <source>
        <dbReference type="ARBA" id="ARBA00008876"/>
    </source>
</evidence>
<dbReference type="EC" id="4.2.1.2" evidence="12"/>
<evidence type="ECO:0000256" key="12">
    <source>
        <dbReference type="PIRNR" id="PIRNR001394"/>
    </source>
</evidence>
<dbReference type="InterPro" id="IPR004647">
    <property type="entry name" value="Fe-S_hydro-lyase_TtdB-typ_cat"/>
</dbReference>
<evidence type="ECO:0000259" key="14">
    <source>
        <dbReference type="Pfam" id="PF05683"/>
    </source>
</evidence>
<dbReference type="GO" id="GO:0046872">
    <property type="term" value="F:metal ion binding"/>
    <property type="evidence" value="ECO:0007669"/>
    <property type="project" value="UniProtKB-UniRule"/>
</dbReference>
<dbReference type="InterPro" id="IPR020557">
    <property type="entry name" value="Fumarate_lyase_CS"/>
</dbReference>
<keyword evidence="16" id="KW-1185">Reference proteome</keyword>
<dbReference type="InterPro" id="IPR051208">
    <property type="entry name" value="Class-I_Fumarase/Tartrate_DH"/>
</dbReference>
<dbReference type="GO" id="GO:0051539">
    <property type="term" value="F:4 iron, 4 sulfur cluster binding"/>
    <property type="evidence" value="ECO:0007669"/>
    <property type="project" value="UniProtKB-UniRule"/>
</dbReference>
<feature type="domain" description="Fe-S hydro-lyase tartrate dehydratase beta-type catalytic" evidence="14">
    <location>
        <begin position="329"/>
        <end position="532"/>
    </location>
</feature>
<keyword evidence="7" id="KW-0816">Tricarboxylic acid cycle</keyword>
<gene>
    <name evidence="15" type="ORF">SAMN05421793_11456</name>
</gene>
<evidence type="ECO:0000256" key="5">
    <source>
        <dbReference type="ARBA" id="ARBA00011738"/>
    </source>
</evidence>
<proteinExistence type="inferred from homology"/>
<comment type="catalytic activity">
    <reaction evidence="1 12">
        <text>(S)-malate = fumarate + H2O</text>
        <dbReference type="Rhea" id="RHEA:12460"/>
        <dbReference type="ChEBI" id="CHEBI:15377"/>
        <dbReference type="ChEBI" id="CHEBI:15589"/>
        <dbReference type="ChEBI" id="CHEBI:29806"/>
        <dbReference type="EC" id="4.2.1.2"/>
    </reaction>
</comment>
<dbReference type="Proteomes" id="UP000198555">
    <property type="component" value="Unassembled WGS sequence"/>
</dbReference>
<evidence type="ECO:0000256" key="2">
    <source>
        <dbReference type="ARBA" id="ARBA00001966"/>
    </source>
</evidence>
<evidence type="ECO:0000259" key="13">
    <source>
        <dbReference type="Pfam" id="PF05681"/>
    </source>
</evidence>
<keyword evidence="11 12" id="KW-0456">Lyase</keyword>
<evidence type="ECO:0000256" key="3">
    <source>
        <dbReference type="ARBA" id="ARBA00004859"/>
    </source>
</evidence>
<evidence type="ECO:0000256" key="1">
    <source>
        <dbReference type="ARBA" id="ARBA00000929"/>
    </source>
</evidence>
<evidence type="ECO:0000256" key="9">
    <source>
        <dbReference type="ARBA" id="ARBA00023004"/>
    </source>
</evidence>
<dbReference type="SUPFAM" id="SSF117457">
    <property type="entry name" value="FumA C-terminal domain-like"/>
    <property type="match status" value="1"/>
</dbReference>
<dbReference type="PANTHER" id="PTHR30389">
    <property type="entry name" value="FUMARATE HYDRATASE-RELATED"/>
    <property type="match status" value="1"/>
</dbReference>
<evidence type="ECO:0000256" key="8">
    <source>
        <dbReference type="ARBA" id="ARBA00022723"/>
    </source>
</evidence>
<comment type="cofactor">
    <cofactor evidence="2 12">
        <name>[4Fe-4S] cluster</name>
        <dbReference type="ChEBI" id="CHEBI:49883"/>
    </cofactor>
</comment>
<organism evidence="15 16">
    <name type="scientific">Epilithonimonas hominis</name>
    <dbReference type="NCBI Taxonomy" id="420404"/>
    <lineage>
        <taxon>Bacteria</taxon>
        <taxon>Pseudomonadati</taxon>
        <taxon>Bacteroidota</taxon>
        <taxon>Flavobacteriia</taxon>
        <taxon>Flavobacteriales</taxon>
        <taxon>Weeksellaceae</taxon>
        <taxon>Chryseobacterium group</taxon>
        <taxon>Epilithonimonas</taxon>
    </lineage>
</organism>
<protein>
    <recommendedName>
        <fullName evidence="12">Fumarate hydratase class I</fullName>
        <ecNumber evidence="12">4.2.1.2</ecNumber>
    </recommendedName>
</protein>
<keyword evidence="10 12" id="KW-0411">Iron-sulfur</keyword>
<evidence type="ECO:0000256" key="7">
    <source>
        <dbReference type="ARBA" id="ARBA00022532"/>
    </source>
</evidence>
<keyword evidence="9 12" id="KW-0408">Iron</keyword>